<name>G4RFK3_PELHB</name>
<dbReference type="Pfam" id="PF07470">
    <property type="entry name" value="Glyco_hydro_88"/>
    <property type="match status" value="1"/>
</dbReference>
<protein>
    <submittedName>
        <fullName evidence="2">Rhamnogalacturonides degradation protein RhiN</fullName>
    </submittedName>
</protein>
<dbReference type="eggNOG" id="COG4225">
    <property type="taxonomic scope" value="Bacteria"/>
</dbReference>
<dbReference type="GO" id="GO:0005975">
    <property type="term" value="P:carbohydrate metabolic process"/>
    <property type="evidence" value="ECO:0007669"/>
    <property type="project" value="InterPro"/>
</dbReference>
<dbReference type="InterPro" id="IPR008928">
    <property type="entry name" value="6-hairpin_glycosidase_sf"/>
</dbReference>
<dbReference type="Gene3D" id="1.50.10.10">
    <property type="match status" value="1"/>
</dbReference>
<dbReference type="InterPro" id="IPR052043">
    <property type="entry name" value="PolySaccharide_Degr_Enz"/>
</dbReference>
<dbReference type="KEGG" id="phl:KKY_3012"/>
<sequence length="359" mass="39101">MMLETYFDAYASSYASYKQGDWCYEDGCIYRGLILLDAADPQGPWFSHLKRLVDAQVSADGALAGYDPDEFNIDNIHSGRALIALLDRTGEAKYRLAADRLAGQLARHPRIAAGNYWHKLRYPHQVWLDGLYMGLPFQIEYGQHFGRPDLIEDALSQLKSALSLLADPGTGLYSHGYDAAGAQDWADPETRRSRALWSRAMGWLAMALVDVRALVGPIDWLDTAIGALAEGLARHQRSDGRWNQVTDQPGLMGNYAEASATAMFAYFYLAGSRMGISGVDGEPGRQALEGLEKHSLRKDGTGRLVLNDICHVAGLGGFGGRYRDGTAAYYVSEAVAPDDSKGVGPLMMAVAESEGVVAV</sequence>
<dbReference type="SUPFAM" id="SSF48208">
    <property type="entry name" value="Six-hairpin glycosidases"/>
    <property type="match status" value="1"/>
</dbReference>
<dbReference type="STRING" id="1082931.KKY_3012"/>
<evidence type="ECO:0000256" key="1">
    <source>
        <dbReference type="ARBA" id="ARBA00022801"/>
    </source>
</evidence>
<evidence type="ECO:0000313" key="2">
    <source>
        <dbReference type="EMBL" id="AEQ53005.1"/>
    </source>
</evidence>
<proteinExistence type="predicted"/>
<reference evidence="2 3" key="1">
    <citation type="journal article" date="2012" name="J. Bacteriol.">
        <title>Complete genome sequence of Pelagibacterium halotolerans B2T.</title>
        <authorList>
            <person name="Huo Y.Y."/>
            <person name="Cheng H."/>
            <person name="Han X.F."/>
            <person name="Jiang X.W."/>
            <person name="Sun C."/>
            <person name="Zhang X.Q."/>
            <person name="Zhu X.F."/>
            <person name="Liu Y.F."/>
            <person name="Li P.F."/>
            <person name="Ni P.X."/>
            <person name="Wu M."/>
        </authorList>
    </citation>
    <scope>NUCLEOTIDE SEQUENCE [LARGE SCALE GENOMIC DNA]</scope>
    <source>
        <strain evidence="3">DSM 22347 / JCM 15775 / CGMCC 1.7692 / B2</strain>
    </source>
</reference>
<dbReference type="InterPro" id="IPR010905">
    <property type="entry name" value="Glyco_hydro_88"/>
</dbReference>
<dbReference type="PANTHER" id="PTHR33886:SF8">
    <property type="entry name" value="UNSATURATED RHAMNOGALACTURONAN HYDROLASE (EUROFUNG)"/>
    <property type="match status" value="1"/>
</dbReference>
<keyword evidence="3" id="KW-1185">Reference proteome</keyword>
<dbReference type="GO" id="GO:0016787">
    <property type="term" value="F:hydrolase activity"/>
    <property type="evidence" value="ECO:0007669"/>
    <property type="project" value="UniProtKB-KW"/>
</dbReference>
<accession>G4RFK3</accession>
<evidence type="ECO:0000313" key="3">
    <source>
        <dbReference type="Proteomes" id="UP000008850"/>
    </source>
</evidence>
<dbReference type="PATRIC" id="fig|1082931.4.peg.2968"/>
<organism evidence="2 3">
    <name type="scientific">Pelagibacterium halotolerans (strain DSM 22347 / JCM 15775 / CGMCC 1.7692 / B2)</name>
    <dbReference type="NCBI Taxonomy" id="1082931"/>
    <lineage>
        <taxon>Bacteria</taxon>
        <taxon>Pseudomonadati</taxon>
        <taxon>Pseudomonadota</taxon>
        <taxon>Alphaproteobacteria</taxon>
        <taxon>Hyphomicrobiales</taxon>
        <taxon>Devosiaceae</taxon>
        <taxon>Pelagibacterium</taxon>
    </lineage>
</organism>
<keyword evidence="1" id="KW-0378">Hydrolase</keyword>
<gene>
    <name evidence="2" type="ordered locus">KKY_3012</name>
</gene>
<dbReference type="AlphaFoldDB" id="G4RFK3"/>
<dbReference type="Proteomes" id="UP000008850">
    <property type="component" value="Chromosome"/>
</dbReference>
<dbReference type="HOGENOM" id="CLU_038720_1_0_5"/>
<dbReference type="EMBL" id="CP003075">
    <property type="protein sequence ID" value="AEQ53005.1"/>
    <property type="molecule type" value="Genomic_DNA"/>
</dbReference>
<dbReference type="PANTHER" id="PTHR33886">
    <property type="entry name" value="UNSATURATED RHAMNOGALACTURONAN HYDROLASE (EUROFUNG)"/>
    <property type="match status" value="1"/>
</dbReference>
<dbReference type="InterPro" id="IPR012341">
    <property type="entry name" value="6hp_glycosidase-like_sf"/>
</dbReference>
<dbReference type="RefSeq" id="WP_014132152.1">
    <property type="nucleotide sequence ID" value="NC_016078.1"/>
</dbReference>